<proteinExistence type="predicted"/>
<dbReference type="AlphaFoldDB" id="A0A7H0GZL6"/>
<evidence type="ECO:0000313" key="2">
    <source>
        <dbReference type="Proteomes" id="UP000516093"/>
    </source>
</evidence>
<sequence length="98" mass="11583">MDDKNKDLPLVVSEILIEMQQMRQQSEQQHQELIKVFNRSFDLVVEHFGELRTDVKSLRGTVEQIDKRLANVEQKVTEFVDFDKRLRVLEDIVLKKAS</sequence>
<evidence type="ECO:0000313" key="1">
    <source>
        <dbReference type="EMBL" id="QNP53732.1"/>
    </source>
</evidence>
<dbReference type="Proteomes" id="UP000516093">
    <property type="component" value="Chromosome"/>
</dbReference>
<organism evidence="1 2">
    <name type="scientific">Hymenobacter qilianensis</name>
    <dbReference type="NCBI Taxonomy" id="1385715"/>
    <lineage>
        <taxon>Bacteria</taxon>
        <taxon>Pseudomonadati</taxon>
        <taxon>Bacteroidota</taxon>
        <taxon>Cytophagia</taxon>
        <taxon>Cytophagales</taxon>
        <taxon>Hymenobacteraceae</taxon>
        <taxon>Hymenobacter</taxon>
    </lineage>
</organism>
<dbReference type="EMBL" id="CP060784">
    <property type="protein sequence ID" value="QNP53732.1"/>
    <property type="molecule type" value="Genomic_DNA"/>
</dbReference>
<reference evidence="1 2" key="1">
    <citation type="submission" date="2020-08" db="EMBL/GenBank/DDBJ databases">
        <title>Genome sequence of Hymenobacter qilianensis JCM 19763T.</title>
        <authorList>
            <person name="Hyun D.-W."/>
            <person name="Bae J.-W."/>
        </authorList>
    </citation>
    <scope>NUCLEOTIDE SEQUENCE [LARGE SCALE GENOMIC DNA]</scope>
    <source>
        <strain evidence="1 2">JCM 19763</strain>
    </source>
</reference>
<keyword evidence="2" id="KW-1185">Reference proteome</keyword>
<gene>
    <name evidence="1" type="ORF">H9L05_09425</name>
</gene>
<protein>
    <submittedName>
        <fullName evidence="1">Uncharacterized protein</fullName>
    </submittedName>
</protein>
<name>A0A7H0GZL6_9BACT</name>
<dbReference type="KEGG" id="hqi:H9L05_09425"/>
<dbReference type="RefSeq" id="WP_187733941.1">
    <property type="nucleotide sequence ID" value="NZ_BMFN01000001.1"/>
</dbReference>
<accession>A0A7H0GZL6</accession>